<accession>A0A0R2UDL0</accession>
<dbReference type="InterPro" id="IPR005900">
    <property type="entry name" value="6-phosphogluconolactonase_DevB"/>
</dbReference>
<evidence type="ECO:0000256" key="6">
    <source>
        <dbReference type="ARBA" id="ARBA00020337"/>
    </source>
</evidence>
<dbReference type="GO" id="GO:0006098">
    <property type="term" value="P:pentose-phosphate shunt"/>
    <property type="evidence" value="ECO:0007669"/>
    <property type="project" value="UniProtKB-UniPathway"/>
</dbReference>
<evidence type="ECO:0000259" key="8">
    <source>
        <dbReference type="Pfam" id="PF01182"/>
    </source>
</evidence>
<dbReference type="EC" id="3.1.1.31" evidence="5 7"/>
<dbReference type="Proteomes" id="UP000051213">
    <property type="component" value="Unassembled WGS sequence"/>
</dbReference>
<dbReference type="InterPro" id="IPR037171">
    <property type="entry name" value="NagB/RpiA_transferase-like"/>
</dbReference>
<gene>
    <name evidence="7" type="primary">pgl</name>
    <name evidence="9" type="ORF">ABS24_05250</name>
</gene>
<dbReference type="EMBL" id="LICA01000007">
    <property type="protein sequence ID" value="KRO97316.1"/>
    <property type="molecule type" value="Genomic_DNA"/>
</dbReference>
<dbReference type="PANTHER" id="PTHR11054">
    <property type="entry name" value="6-PHOSPHOGLUCONOLACTONASE"/>
    <property type="match status" value="1"/>
</dbReference>
<dbReference type="InterPro" id="IPR006148">
    <property type="entry name" value="Glc/Gal-6P_isomerase"/>
</dbReference>
<comment type="similarity">
    <text evidence="4 7">Belongs to the glucosamine/galactosamine-6-phosphate isomerase family. 6-phosphogluconolactonase subfamily.</text>
</comment>
<evidence type="ECO:0000256" key="7">
    <source>
        <dbReference type="RuleBase" id="RU365095"/>
    </source>
</evidence>
<dbReference type="NCBIfam" id="TIGR01198">
    <property type="entry name" value="pgl"/>
    <property type="match status" value="1"/>
</dbReference>
<evidence type="ECO:0000256" key="5">
    <source>
        <dbReference type="ARBA" id="ARBA00013198"/>
    </source>
</evidence>
<protein>
    <recommendedName>
        <fullName evidence="6 7">6-phosphogluconolactonase</fullName>
        <shortName evidence="7">6PGL</shortName>
        <ecNumber evidence="5 7">3.1.1.31</ecNumber>
    </recommendedName>
</protein>
<comment type="function">
    <text evidence="2 7">Hydrolysis of 6-phosphogluconolactone to 6-phosphogluconate.</text>
</comment>
<name>A0A0R2UDL0_9GAMM</name>
<dbReference type="GO" id="GO:0005975">
    <property type="term" value="P:carbohydrate metabolic process"/>
    <property type="evidence" value="ECO:0007669"/>
    <property type="project" value="UniProtKB-UniRule"/>
</dbReference>
<dbReference type="GO" id="GO:0017057">
    <property type="term" value="F:6-phosphogluconolactonase activity"/>
    <property type="evidence" value="ECO:0007669"/>
    <property type="project" value="UniProtKB-UniRule"/>
</dbReference>
<dbReference type="Gene3D" id="3.40.50.1360">
    <property type="match status" value="1"/>
</dbReference>
<comment type="caution">
    <text evidence="9">The sequence shown here is derived from an EMBL/GenBank/DDBJ whole genome shotgun (WGS) entry which is preliminary data.</text>
</comment>
<comment type="pathway">
    <text evidence="3 7">Carbohydrate degradation; pentose phosphate pathway; D-ribulose 5-phosphate from D-glucose 6-phosphate (oxidative stage): step 2/3.</text>
</comment>
<evidence type="ECO:0000256" key="1">
    <source>
        <dbReference type="ARBA" id="ARBA00000832"/>
    </source>
</evidence>
<feature type="domain" description="Glucosamine/galactosamine-6-phosphate isomerase" evidence="8">
    <location>
        <begin position="17"/>
        <end position="228"/>
    </location>
</feature>
<dbReference type="Pfam" id="PF01182">
    <property type="entry name" value="Glucosamine_iso"/>
    <property type="match status" value="1"/>
</dbReference>
<sequence length="238" mass="25582">MTEVGTRLNMTLLQFENSSALDTALVSKVTELLISAIKERGAASLAVSGGRTPVAFFHLLSQQVLDWSKVVVTLADERWVDANHSDSNEKLVRENLLINEAQTAKFIPLKNSAMDAVKGEIQAERAIEPIGQFTLVILGMGDDGHTASLFPGAETLALGLDMNSGRTAIAVTPRAAPHQRMSLTLPCLLNSQQIIIHISGAVKQAVLQAAQAGNDITELPIRAILNQQVAPLSIFWAK</sequence>
<evidence type="ECO:0000256" key="4">
    <source>
        <dbReference type="ARBA" id="ARBA00010662"/>
    </source>
</evidence>
<evidence type="ECO:0000256" key="2">
    <source>
        <dbReference type="ARBA" id="ARBA00002681"/>
    </source>
</evidence>
<organism evidence="9 10">
    <name type="scientific">SAR92 bacterium BACL26 MAG-121220-bin70</name>
    <dbReference type="NCBI Taxonomy" id="1655626"/>
    <lineage>
        <taxon>Bacteria</taxon>
        <taxon>Pseudomonadati</taxon>
        <taxon>Pseudomonadota</taxon>
        <taxon>Gammaproteobacteria</taxon>
        <taxon>Cellvibrionales</taxon>
        <taxon>Porticoccaceae</taxon>
        <taxon>SAR92 clade</taxon>
    </lineage>
</organism>
<dbReference type="PANTHER" id="PTHR11054:SF0">
    <property type="entry name" value="6-PHOSPHOGLUCONOLACTONASE"/>
    <property type="match status" value="1"/>
</dbReference>
<proteinExistence type="inferred from homology"/>
<comment type="catalytic activity">
    <reaction evidence="1 7">
        <text>6-phospho-D-glucono-1,5-lactone + H2O = 6-phospho-D-gluconate + H(+)</text>
        <dbReference type="Rhea" id="RHEA:12556"/>
        <dbReference type="ChEBI" id="CHEBI:15377"/>
        <dbReference type="ChEBI" id="CHEBI:15378"/>
        <dbReference type="ChEBI" id="CHEBI:57955"/>
        <dbReference type="ChEBI" id="CHEBI:58759"/>
        <dbReference type="EC" id="3.1.1.31"/>
    </reaction>
</comment>
<keyword evidence="7" id="KW-0378">Hydrolase</keyword>
<dbReference type="InterPro" id="IPR039104">
    <property type="entry name" value="6PGL"/>
</dbReference>
<evidence type="ECO:0000256" key="3">
    <source>
        <dbReference type="ARBA" id="ARBA00004961"/>
    </source>
</evidence>
<evidence type="ECO:0000313" key="10">
    <source>
        <dbReference type="Proteomes" id="UP000051213"/>
    </source>
</evidence>
<dbReference type="AlphaFoldDB" id="A0A0R2UDL0"/>
<reference evidence="9 10" key="1">
    <citation type="submission" date="2015-10" db="EMBL/GenBank/DDBJ databases">
        <title>Metagenome-Assembled Genomes uncover a global brackish microbiome.</title>
        <authorList>
            <person name="Hugerth L.W."/>
            <person name="Larsson J."/>
            <person name="Alneberg J."/>
            <person name="Lindh M.V."/>
            <person name="Legrand C."/>
            <person name="Pinhassi J."/>
            <person name="Andersson A.F."/>
        </authorList>
    </citation>
    <scope>NUCLEOTIDE SEQUENCE [LARGE SCALE GENOMIC DNA]</scope>
    <source>
        <strain evidence="9">BACL26 MAG-121220-bin70</strain>
    </source>
</reference>
<dbReference type="CDD" id="cd01400">
    <property type="entry name" value="6PGL"/>
    <property type="match status" value="1"/>
</dbReference>
<dbReference type="UniPathway" id="UPA00115">
    <property type="reaction ID" value="UER00409"/>
</dbReference>
<dbReference type="SUPFAM" id="SSF100950">
    <property type="entry name" value="NagB/RpiA/CoA transferase-like"/>
    <property type="match status" value="1"/>
</dbReference>
<evidence type="ECO:0000313" key="9">
    <source>
        <dbReference type="EMBL" id="KRO97316.1"/>
    </source>
</evidence>